<keyword evidence="1" id="KW-0489">Methyltransferase</keyword>
<protein>
    <submittedName>
        <fullName evidence="1">Class I SAM-dependent methyltransferase</fullName>
        <ecNumber evidence="1">2.1.-.-</ecNumber>
    </submittedName>
</protein>
<dbReference type="Proteomes" id="UP001565219">
    <property type="component" value="Unassembled WGS sequence"/>
</dbReference>
<name>A0ABV4DG84_9FIRM</name>
<gene>
    <name evidence="1" type="ORF">AALG99_08440</name>
</gene>
<dbReference type="SUPFAM" id="SSF53335">
    <property type="entry name" value="S-adenosyl-L-methionine-dependent methyltransferases"/>
    <property type="match status" value="1"/>
</dbReference>
<dbReference type="RefSeq" id="WP_235824596.1">
    <property type="nucleotide sequence ID" value="NZ_JAQEVE010000009.1"/>
</dbReference>
<dbReference type="EMBL" id="JBCLTR010000008">
    <property type="protein sequence ID" value="MEY8633552.1"/>
    <property type="molecule type" value="Genomic_DNA"/>
</dbReference>
<dbReference type="EC" id="2.1.-.-" evidence="1"/>
<keyword evidence="2" id="KW-1185">Reference proteome</keyword>
<organism evidence="1 2">
    <name type="scientific">Anaerostipes hominis</name>
    <name type="common">ex Lee et al. 2021</name>
    <dbReference type="NCBI Taxonomy" id="2025494"/>
    <lineage>
        <taxon>Bacteria</taxon>
        <taxon>Bacillati</taxon>
        <taxon>Bacillota</taxon>
        <taxon>Clostridia</taxon>
        <taxon>Lachnospirales</taxon>
        <taxon>Lachnospiraceae</taxon>
        <taxon>Anaerostipes</taxon>
    </lineage>
</organism>
<dbReference type="GO" id="GO:0008168">
    <property type="term" value="F:methyltransferase activity"/>
    <property type="evidence" value="ECO:0007669"/>
    <property type="project" value="UniProtKB-KW"/>
</dbReference>
<sequence length="113" mass="13529">MPEITDAFHEIHRVLKPNGNMQIKKDGHIKFYTKEEWLKLGELTGFHYTDGFESHIRFPKKKKDAPEFDQIVHRFDPQVTAGYDIEITKDEIWITEKVNNLLFHKIKNEEEYL</sequence>
<evidence type="ECO:0000313" key="2">
    <source>
        <dbReference type="Proteomes" id="UP001565219"/>
    </source>
</evidence>
<dbReference type="InterPro" id="IPR029063">
    <property type="entry name" value="SAM-dependent_MTases_sf"/>
</dbReference>
<evidence type="ECO:0000313" key="1">
    <source>
        <dbReference type="EMBL" id="MEY8633552.1"/>
    </source>
</evidence>
<dbReference type="GO" id="GO:0032259">
    <property type="term" value="P:methylation"/>
    <property type="evidence" value="ECO:0007669"/>
    <property type="project" value="UniProtKB-KW"/>
</dbReference>
<proteinExistence type="predicted"/>
<comment type="caution">
    <text evidence="1">The sequence shown here is derived from an EMBL/GenBank/DDBJ whole genome shotgun (WGS) entry which is preliminary data.</text>
</comment>
<dbReference type="Gene3D" id="3.40.50.150">
    <property type="entry name" value="Vaccinia Virus protein VP39"/>
    <property type="match status" value="1"/>
</dbReference>
<reference evidence="1 2" key="1">
    <citation type="submission" date="2024-03" db="EMBL/GenBank/DDBJ databases">
        <title>Mouse gut bacterial collection (mGBC) of GemPharmatech.</title>
        <authorList>
            <person name="He Y."/>
            <person name="Dong L."/>
            <person name="Wu D."/>
            <person name="Gao X."/>
            <person name="Lin Z."/>
        </authorList>
    </citation>
    <scope>NUCLEOTIDE SEQUENCE [LARGE SCALE GENOMIC DNA]</scope>
    <source>
        <strain evidence="1 2">32-10</strain>
    </source>
</reference>
<accession>A0ABV4DG84</accession>
<keyword evidence="1" id="KW-0808">Transferase</keyword>